<dbReference type="SMART" id="SM00220">
    <property type="entry name" value="S_TKc"/>
    <property type="match status" value="1"/>
</dbReference>
<keyword evidence="5 7" id="KW-0067">ATP-binding</keyword>
<dbReference type="WBParaSite" id="TMUE_3000013944.1">
    <property type="protein sequence ID" value="TMUE_3000013944.1"/>
    <property type="gene ID" value="WBGene00287536"/>
</dbReference>
<dbReference type="GO" id="GO:0005634">
    <property type="term" value="C:nucleus"/>
    <property type="evidence" value="ECO:0007669"/>
    <property type="project" value="TreeGrafter"/>
</dbReference>
<evidence type="ECO:0000256" key="2">
    <source>
        <dbReference type="ARBA" id="ARBA00022679"/>
    </source>
</evidence>
<feature type="binding site" evidence="7">
    <location>
        <position position="87"/>
    </location>
    <ligand>
        <name>ATP</name>
        <dbReference type="ChEBI" id="CHEBI:30616"/>
    </ligand>
</feature>
<keyword evidence="11" id="KW-1185">Reference proteome</keyword>
<keyword evidence="1 8" id="KW-0723">Serine/threonine-protein kinase</keyword>
<dbReference type="Gene3D" id="1.10.510.10">
    <property type="entry name" value="Transferase(Phosphotransferase) domain 1"/>
    <property type="match status" value="1"/>
</dbReference>
<dbReference type="STRING" id="70415.A0A5S6R3Q7"/>
<evidence type="ECO:0000256" key="6">
    <source>
        <dbReference type="ARBA" id="ARBA00037966"/>
    </source>
</evidence>
<dbReference type="Gene3D" id="3.30.200.20">
    <property type="entry name" value="Phosphorylase Kinase, domain 1"/>
    <property type="match status" value="1"/>
</dbReference>
<evidence type="ECO:0000313" key="12">
    <source>
        <dbReference type="WBParaSite" id="TMUE_3000013944.1"/>
    </source>
</evidence>
<keyword evidence="2" id="KW-0808">Transferase</keyword>
<dbReference type="CDD" id="cd14134">
    <property type="entry name" value="PKc_CLK"/>
    <property type="match status" value="1"/>
</dbReference>
<dbReference type="SUPFAM" id="SSF56112">
    <property type="entry name" value="Protein kinase-like (PK-like)"/>
    <property type="match status" value="1"/>
</dbReference>
<accession>A0A5S6R3Q7</accession>
<dbReference type="GO" id="GO:0005524">
    <property type="term" value="F:ATP binding"/>
    <property type="evidence" value="ECO:0007669"/>
    <property type="project" value="UniProtKB-UniRule"/>
</dbReference>
<dbReference type="PROSITE" id="PS00107">
    <property type="entry name" value="PROTEIN_KINASE_ATP"/>
    <property type="match status" value="1"/>
</dbReference>
<evidence type="ECO:0000256" key="9">
    <source>
        <dbReference type="SAM" id="MobiDB-lite"/>
    </source>
</evidence>
<dbReference type="Proteomes" id="UP000046395">
    <property type="component" value="Unassembled WGS sequence"/>
</dbReference>
<protein>
    <submittedName>
        <fullName evidence="12">Protein kinase domain-containing protein</fullName>
    </submittedName>
</protein>
<sequence length="393" mass="46164">MGSMNALPRRCRLKPLEKHRSQRRSNGHSSEPVPPIHHDKDGHLACHRGDLILDKYEILDTLGEGTFGRVFEVRDLSKRSRKSLALKVIRNKRHYRESAQAEIDILNKLNQWDPEGKHLFVSLLHDFDYYGHVCLVFPKYGMSVFDFMKANSFVPYPMEQVRHIAYQLCFAVSFMHDHGLVHTDLKPENMIFVTDAYDVRPEPTSRKKEYRIMRDTSIRLIDFGATVFNRKDQTAIVSTRHYRAPEVILELGWSYPCDVWSIGCIIYELLKGVPMFQVHEDVEHLAMMQRVLGTLPQHMALKSKKNMFEYGRLRWDEHSSRGRYVRETLEPLNRCFQISDPVQAELFSLISDMLQYPPSARCRLGEVLNHRFFRRLSKHLRLHDIDAQTDEER</sequence>
<evidence type="ECO:0000256" key="1">
    <source>
        <dbReference type="ARBA" id="ARBA00022527"/>
    </source>
</evidence>
<dbReference type="PANTHER" id="PTHR45646:SF11">
    <property type="entry name" value="SERINE_THREONINE-PROTEIN KINASE DOA"/>
    <property type="match status" value="1"/>
</dbReference>
<evidence type="ECO:0000259" key="10">
    <source>
        <dbReference type="PROSITE" id="PS50011"/>
    </source>
</evidence>
<dbReference type="GO" id="GO:0004674">
    <property type="term" value="F:protein serine/threonine kinase activity"/>
    <property type="evidence" value="ECO:0007669"/>
    <property type="project" value="UniProtKB-KW"/>
</dbReference>
<evidence type="ECO:0000256" key="3">
    <source>
        <dbReference type="ARBA" id="ARBA00022741"/>
    </source>
</evidence>
<feature type="region of interest" description="Disordered" evidence="9">
    <location>
        <begin position="1"/>
        <end position="40"/>
    </location>
</feature>
<dbReference type="AlphaFoldDB" id="A0A5S6R3Q7"/>
<dbReference type="Pfam" id="PF00069">
    <property type="entry name" value="Pkinase"/>
    <property type="match status" value="1"/>
</dbReference>
<dbReference type="GO" id="GO:0043484">
    <property type="term" value="P:regulation of RNA splicing"/>
    <property type="evidence" value="ECO:0007669"/>
    <property type="project" value="TreeGrafter"/>
</dbReference>
<dbReference type="PROSITE" id="PS50011">
    <property type="entry name" value="PROTEIN_KINASE_DOM"/>
    <property type="match status" value="1"/>
</dbReference>
<evidence type="ECO:0000256" key="4">
    <source>
        <dbReference type="ARBA" id="ARBA00022777"/>
    </source>
</evidence>
<comment type="similarity">
    <text evidence="6">Belongs to the protein kinase superfamily. CMGC Ser/Thr protein kinase family. Lammer subfamily.</text>
</comment>
<proteinExistence type="inferred from homology"/>
<evidence type="ECO:0000256" key="7">
    <source>
        <dbReference type="PROSITE-ProRule" id="PRU10141"/>
    </source>
</evidence>
<dbReference type="InterPro" id="IPR011009">
    <property type="entry name" value="Kinase-like_dom_sf"/>
</dbReference>
<keyword evidence="3 7" id="KW-0547">Nucleotide-binding</keyword>
<keyword evidence="4" id="KW-0418">Kinase</keyword>
<dbReference type="InterPro" id="IPR051175">
    <property type="entry name" value="CLK_kinases"/>
</dbReference>
<dbReference type="InterPro" id="IPR000719">
    <property type="entry name" value="Prot_kinase_dom"/>
</dbReference>
<evidence type="ECO:0000256" key="8">
    <source>
        <dbReference type="RuleBase" id="RU000304"/>
    </source>
</evidence>
<name>A0A5S6R3Q7_TRIMR</name>
<dbReference type="InterPro" id="IPR017441">
    <property type="entry name" value="Protein_kinase_ATP_BS"/>
</dbReference>
<dbReference type="PANTHER" id="PTHR45646">
    <property type="entry name" value="SERINE/THREONINE-PROTEIN KINASE DOA-RELATED"/>
    <property type="match status" value="1"/>
</dbReference>
<organism evidence="11 12">
    <name type="scientific">Trichuris muris</name>
    <name type="common">Mouse whipworm</name>
    <dbReference type="NCBI Taxonomy" id="70415"/>
    <lineage>
        <taxon>Eukaryota</taxon>
        <taxon>Metazoa</taxon>
        <taxon>Ecdysozoa</taxon>
        <taxon>Nematoda</taxon>
        <taxon>Enoplea</taxon>
        <taxon>Dorylaimia</taxon>
        <taxon>Trichinellida</taxon>
        <taxon>Trichuridae</taxon>
        <taxon>Trichuris</taxon>
    </lineage>
</organism>
<evidence type="ECO:0000313" key="11">
    <source>
        <dbReference type="Proteomes" id="UP000046395"/>
    </source>
</evidence>
<dbReference type="InterPro" id="IPR008271">
    <property type="entry name" value="Ser/Thr_kinase_AS"/>
</dbReference>
<feature type="domain" description="Protein kinase" evidence="10">
    <location>
        <begin position="56"/>
        <end position="373"/>
    </location>
</feature>
<dbReference type="PROSITE" id="PS00108">
    <property type="entry name" value="PROTEIN_KINASE_ST"/>
    <property type="match status" value="1"/>
</dbReference>
<reference evidence="12" key="1">
    <citation type="submission" date="2019-12" db="UniProtKB">
        <authorList>
            <consortium name="WormBaseParasite"/>
        </authorList>
    </citation>
    <scope>IDENTIFICATION</scope>
</reference>
<evidence type="ECO:0000256" key="5">
    <source>
        <dbReference type="ARBA" id="ARBA00022840"/>
    </source>
</evidence>